<reference evidence="3 4" key="1">
    <citation type="submission" date="2019-06" db="EMBL/GenBank/DDBJ databases">
        <title>Genome sequence of Rhodobacteraceae bacterium D4M1.</title>
        <authorList>
            <person name="Cao J."/>
        </authorList>
    </citation>
    <scope>NUCLEOTIDE SEQUENCE [LARGE SCALE GENOMIC DNA]</scope>
    <source>
        <strain evidence="3 4">D4M1</strain>
    </source>
</reference>
<dbReference type="RefSeq" id="WP_138578249.1">
    <property type="nucleotide sequence ID" value="NZ_CP040818.1"/>
</dbReference>
<feature type="signal peptide" evidence="1">
    <location>
        <begin position="1"/>
        <end position="27"/>
    </location>
</feature>
<evidence type="ECO:0000313" key="4">
    <source>
        <dbReference type="Proteomes" id="UP000305888"/>
    </source>
</evidence>
<sequence length="183" mass="19115">MTVITRRTMLTGIAGLGACSLPLAASAYTKAEIDSNVSAALEELRKVNGAPDLMSRALGYLVMADVKKAGLLVGGEYGEGTLFVGGAPTDYYSVAAASFGLQAGIQRSNQALFFMTEKALKDFRTADGWTAGADAEITIPDNGVGVNVSTHTQNKPVIGIIFGREGLMAGASLEGAKFSRIYR</sequence>
<dbReference type="PROSITE" id="PS51257">
    <property type="entry name" value="PROKAR_LIPOPROTEIN"/>
    <property type="match status" value="1"/>
</dbReference>
<dbReference type="EMBL" id="CP040818">
    <property type="protein sequence ID" value="QDL92941.1"/>
    <property type="molecule type" value="Genomic_DNA"/>
</dbReference>
<accession>A0A5B8FHW6</accession>
<dbReference type="Pfam" id="PF04366">
    <property type="entry name" value="Ysc84"/>
    <property type="match status" value="1"/>
</dbReference>
<dbReference type="InterPro" id="IPR007461">
    <property type="entry name" value="Ysc84_actin-binding"/>
</dbReference>
<keyword evidence="4" id="KW-1185">Reference proteome</keyword>
<evidence type="ECO:0000259" key="2">
    <source>
        <dbReference type="Pfam" id="PF04366"/>
    </source>
</evidence>
<evidence type="ECO:0000256" key="1">
    <source>
        <dbReference type="SAM" id="SignalP"/>
    </source>
</evidence>
<proteinExistence type="predicted"/>
<feature type="chain" id="PRO_5023071472" description="Ysc84 actin-binding domain-containing protein" evidence="1">
    <location>
        <begin position="28"/>
        <end position="183"/>
    </location>
</feature>
<dbReference type="AlphaFoldDB" id="A0A5B8FHW6"/>
<protein>
    <recommendedName>
        <fullName evidence="2">Ysc84 actin-binding domain-containing protein</fullName>
    </recommendedName>
</protein>
<feature type="domain" description="Ysc84 actin-binding" evidence="2">
    <location>
        <begin position="96"/>
        <end position="179"/>
    </location>
</feature>
<gene>
    <name evidence="3" type="ORF">FDP22_14815</name>
</gene>
<organism evidence="3 4">
    <name type="scientific">Paroceanicella profunda</name>
    <dbReference type="NCBI Taxonomy" id="2579971"/>
    <lineage>
        <taxon>Bacteria</taxon>
        <taxon>Pseudomonadati</taxon>
        <taxon>Pseudomonadota</taxon>
        <taxon>Alphaproteobacteria</taxon>
        <taxon>Rhodobacterales</taxon>
        <taxon>Paracoccaceae</taxon>
        <taxon>Paroceanicella</taxon>
    </lineage>
</organism>
<dbReference type="CDD" id="cd11524">
    <property type="entry name" value="SYLF"/>
    <property type="match status" value="1"/>
</dbReference>
<dbReference type="Proteomes" id="UP000305888">
    <property type="component" value="Chromosome"/>
</dbReference>
<dbReference type="OrthoDB" id="7847492at2"/>
<dbReference type="KEGG" id="ppru:FDP22_14815"/>
<keyword evidence="1" id="KW-0732">Signal</keyword>
<evidence type="ECO:0000313" key="3">
    <source>
        <dbReference type="EMBL" id="QDL92941.1"/>
    </source>
</evidence>
<name>A0A5B8FHW6_9RHOB</name>